<dbReference type="SUPFAM" id="SSF50182">
    <property type="entry name" value="Sm-like ribonucleoproteins"/>
    <property type="match status" value="1"/>
</dbReference>
<reference evidence="10 11" key="2">
    <citation type="submission" date="2017-08" db="EMBL/GenBank/DDBJ databases">
        <authorList>
            <person name="de Groot N.N."/>
        </authorList>
    </citation>
    <scope>NUCLEOTIDE SEQUENCE [LARGE SCALE GENOMIC DNA]</scope>
    <source>
        <strain evidence="10">Orrdi1</strain>
    </source>
</reference>
<evidence type="ECO:0000259" key="8">
    <source>
        <dbReference type="Pfam" id="PF06004"/>
    </source>
</evidence>
<dbReference type="Gene3D" id="2.30.30.100">
    <property type="match status" value="1"/>
</dbReference>
<evidence type="ECO:0000256" key="7">
    <source>
        <dbReference type="SAM" id="SignalP"/>
    </source>
</evidence>
<feature type="signal peptide" evidence="7">
    <location>
        <begin position="1"/>
        <end position="19"/>
    </location>
</feature>
<dbReference type="PANTHER" id="PTHR37011:SF1">
    <property type="entry name" value="POT FAMILY PEPTIDE TRANSPORT PROTEIN"/>
    <property type="match status" value="1"/>
</dbReference>
<keyword evidence="2 7" id="KW-0732">Signal</keyword>
<dbReference type="Pfam" id="PF06004">
    <property type="entry name" value="DUF903"/>
    <property type="match status" value="1"/>
</dbReference>
<gene>
    <name evidence="9" type="ORF">ODI_00551</name>
    <name evidence="10" type="ORF">ODI_R1677</name>
</gene>
<dbReference type="Proteomes" id="UP000078558">
    <property type="component" value="Chromosome I"/>
</dbReference>
<proteinExistence type="predicted"/>
<keyword evidence="3" id="KW-0472">Membrane</keyword>
<dbReference type="InterPro" id="IPR047807">
    <property type="entry name" value="YgdI/YgdR-like_SH3-like"/>
</dbReference>
<dbReference type="InterPro" id="IPR010305">
    <property type="entry name" value="YgdI/YgdR-like"/>
</dbReference>
<accession>A0A1C3K3I2</accession>
<keyword evidence="4" id="KW-0564">Palmitate</keyword>
<keyword evidence="5" id="KW-0449">Lipoprotein</keyword>
<dbReference type="RefSeq" id="WP_067755183.1">
    <property type="nucleotide sequence ID" value="NZ_LT907988.1"/>
</dbReference>
<evidence type="ECO:0000256" key="4">
    <source>
        <dbReference type="ARBA" id="ARBA00023139"/>
    </source>
</evidence>
<evidence type="ECO:0000313" key="9">
    <source>
        <dbReference type="EMBL" id="SBT26071.1"/>
    </source>
</evidence>
<dbReference type="InterPro" id="IPR010920">
    <property type="entry name" value="LSM_dom_sf"/>
</dbReference>
<feature type="region of interest" description="Disordered" evidence="6">
    <location>
        <begin position="27"/>
        <end position="58"/>
    </location>
</feature>
<sequence length="73" mass="7866">MTLKTLTLALTVAGAGVLAGCSSPSIVTKSDGSQTVTADAPEYDKRSNTYSYEEDGRKVQVNKDRVDRIEEVK</sequence>
<dbReference type="EMBL" id="LT907988">
    <property type="protein sequence ID" value="SOE48837.1"/>
    <property type="molecule type" value="Genomic_DNA"/>
</dbReference>
<dbReference type="NCBIfam" id="NF033216">
    <property type="entry name" value="lipo_YgdI_YgdR"/>
    <property type="match status" value="1"/>
</dbReference>
<organism evidence="9 11">
    <name type="scientific">Orrella dioscoreae</name>
    <dbReference type="NCBI Taxonomy" id="1851544"/>
    <lineage>
        <taxon>Bacteria</taxon>
        <taxon>Pseudomonadati</taxon>
        <taxon>Pseudomonadota</taxon>
        <taxon>Betaproteobacteria</taxon>
        <taxon>Burkholderiales</taxon>
        <taxon>Alcaligenaceae</taxon>
        <taxon>Orrella</taxon>
    </lineage>
</organism>
<evidence type="ECO:0000256" key="2">
    <source>
        <dbReference type="ARBA" id="ARBA00022729"/>
    </source>
</evidence>
<dbReference type="STRING" id="1851544.ODI_00551"/>
<dbReference type="OrthoDB" id="195643at2"/>
<dbReference type="KEGG" id="odi:ODI_R1677"/>
<dbReference type="EMBL" id="FLRC01000025">
    <property type="protein sequence ID" value="SBT26071.1"/>
    <property type="molecule type" value="Genomic_DNA"/>
</dbReference>
<evidence type="ECO:0000256" key="3">
    <source>
        <dbReference type="ARBA" id="ARBA00023136"/>
    </source>
</evidence>
<feature type="chain" id="PRO_5015062608" evidence="7">
    <location>
        <begin position="20"/>
        <end position="73"/>
    </location>
</feature>
<dbReference type="AlphaFoldDB" id="A0A1C3K3I2"/>
<feature type="domain" description="Lipoprotein YgdI/YgdR-like SH3-like" evidence="8">
    <location>
        <begin position="24"/>
        <end position="71"/>
    </location>
</feature>
<evidence type="ECO:0000313" key="10">
    <source>
        <dbReference type="EMBL" id="SOE48837.1"/>
    </source>
</evidence>
<evidence type="ECO:0000256" key="5">
    <source>
        <dbReference type="ARBA" id="ARBA00023288"/>
    </source>
</evidence>
<name>A0A1C3K3I2_9BURK</name>
<evidence type="ECO:0000313" key="11">
    <source>
        <dbReference type="Proteomes" id="UP000078558"/>
    </source>
</evidence>
<feature type="compositionally biased region" description="Polar residues" evidence="6">
    <location>
        <begin position="27"/>
        <end position="37"/>
    </location>
</feature>
<dbReference type="PROSITE" id="PS51257">
    <property type="entry name" value="PROKAR_LIPOPROTEIN"/>
    <property type="match status" value="1"/>
</dbReference>
<protein>
    <submittedName>
        <fullName evidence="9">Ortholog of Bordetella pertussis (BX470248) BP2782</fullName>
    </submittedName>
</protein>
<reference evidence="9 11" key="1">
    <citation type="submission" date="2016-06" db="EMBL/GenBank/DDBJ databases">
        <authorList>
            <person name="Kjaerup R.B."/>
            <person name="Dalgaard T.S."/>
            <person name="Juul-Madsen H.R."/>
        </authorList>
    </citation>
    <scope>NUCLEOTIDE SEQUENCE [LARGE SCALE GENOMIC DNA]</scope>
    <source>
        <strain evidence="9">Orrdi1</strain>
    </source>
</reference>
<keyword evidence="1" id="KW-1003">Cell membrane</keyword>
<evidence type="ECO:0000256" key="1">
    <source>
        <dbReference type="ARBA" id="ARBA00022475"/>
    </source>
</evidence>
<keyword evidence="11" id="KW-1185">Reference proteome</keyword>
<dbReference type="PANTHER" id="PTHR37011">
    <property type="entry name" value="POT FAMILY PEPTIDE TRANSPORT PROTEIN-RELATED"/>
    <property type="match status" value="1"/>
</dbReference>
<evidence type="ECO:0000256" key="6">
    <source>
        <dbReference type="SAM" id="MobiDB-lite"/>
    </source>
</evidence>